<dbReference type="AlphaFoldDB" id="A0A1C2TXF1"/>
<dbReference type="Pfam" id="PF14066">
    <property type="entry name" value="DUF4256"/>
    <property type="match status" value="1"/>
</dbReference>
<accession>A0A1C2TXF1</accession>
<protein>
    <submittedName>
        <fullName evidence="1">DUF4256 domain-containing protein</fullName>
    </submittedName>
</protein>
<dbReference type="InterPro" id="IPR025352">
    <property type="entry name" value="DUF4256"/>
</dbReference>
<dbReference type="EMBL" id="RFEW01000028">
    <property type="protein sequence ID" value="RSO53800.1"/>
    <property type="molecule type" value="Genomic_DNA"/>
</dbReference>
<name>A0A1C2TXF1_ACIPI</name>
<dbReference type="Proteomes" id="UP000271320">
    <property type="component" value="Unassembled WGS sequence"/>
</dbReference>
<sequence>MVDKKQLTQKQIELLLELLKNRFEKNTHRHTEIKWSDVQNKLIKVPDKLWSLQEMENTGGEPDVIVFDQQKDQYLFVDCCLETPKGRRSLCYDREALESRKDHPPKNSAIDVAKKMGVELLTEEQYYQLQEIEEFDLKTSSWLKTPNEIRKLDGALFADRRYGRVFIYHNGAQSYYAARGFRCCLRV</sequence>
<comment type="caution">
    <text evidence="1">The sequence shown here is derived from an EMBL/GenBank/DDBJ whole genome shotgun (WGS) entry which is preliminary data.</text>
</comment>
<evidence type="ECO:0000313" key="1">
    <source>
        <dbReference type="EMBL" id="RSO53800.1"/>
    </source>
</evidence>
<organism evidence="1 2">
    <name type="scientific">Acinetobacter pittii</name>
    <name type="common">Acinetobacter genomosp. 3</name>
    <dbReference type="NCBI Taxonomy" id="48296"/>
    <lineage>
        <taxon>Bacteria</taxon>
        <taxon>Pseudomonadati</taxon>
        <taxon>Pseudomonadota</taxon>
        <taxon>Gammaproteobacteria</taxon>
        <taxon>Moraxellales</taxon>
        <taxon>Moraxellaceae</taxon>
        <taxon>Acinetobacter</taxon>
        <taxon>Acinetobacter calcoaceticus/baumannii complex</taxon>
    </lineage>
</organism>
<evidence type="ECO:0000313" key="2">
    <source>
        <dbReference type="Proteomes" id="UP000271320"/>
    </source>
</evidence>
<reference evidence="1 2" key="1">
    <citation type="submission" date="2018-10" db="EMBL/GenBank/DDBJ databases">
        <title>GWAS and RNA-Seq identify cryptic mechanisms of antimicrobial resistance in Acinetobacter baumannii.</title>
        <authorList>
            <person name="Sahl J.W."/>
        </authorList>
    </citation>
    <scope>NUCLEOTIDE SEQUENCE [LARGE SCALE GENOMIC DNA]</scope>
    <source>
        <strain evidence="1 2">TG41884</strain>
    </source>
</reference>
<gene>
    <name evidence="1" type="ORF">EA752_19780</name>
</gene>
<proteinExistence type="predicted"/>
<dbReference type="RefSeq" id="WP_017386682.1">
    <property type="nucleotide sequence ID" value="NZ_BBTQ01000038.1"/>
</dbReference>